<name>A0A498H3Y7_9EURY</name>
<dbReference type="OrthoDB" id="7531at2157"/>
<comment type="caution">
    <text evidence="1">The sequence shown here is derived from an EMBL/GenBank/DDBJ whole genome shotgun (WGS) entry which is preliminary data.</text>
</comment>
<dbReference type="Proteomes" id="UP000290932">
    <property type="component" value="Unassembled WGS sequence"/>
</dbReference>
<evidence type="ECO:0000313" key="2">
    <source>
        <dbReference type="Proteomes" id="UP000290932"/>
    </source>
</evidence>
<keyword evidence="2" id="KW-1185">Reference proteome</keyword>
<dbReference type="EMBL" id="LHQS01000001">
    <property type="protein sequence ID" value="RXE56636.1"/>
    <property type="molecule type" value="Genomic_DNA"/>
</dbReference>
<dbReference type="RefSeq" id="WP_164913587.1">
    <property type="nucleotide sequence ID" value="NZ_LHQS01000001.1"/>
</dbReference>
<dbReference type="SUPFAM" id="SSF53474">
    <property type="entry name" value="alpha/beta-Hydrolases"/>
    <property type="match status" value="1"/>
</dbReference>
<protein>
    <recommendedName>
        <fullName evidence="3">Alpha/beta hydrolase</fullName>
    </recommendedName>
</protein>
<dbReference type="AlphaFoldDB" id="A0A498H3Y7"/>
<accession>A0A498H3Y7</accession>
<proteinExistence type="predicted"/>
<reference evidence="1 2" key="1">
    <citation type="journal article" date="2015" name="Int. J. Syst. Evol. Microbiol.">
        <title>Methanoculleus taiwanensis sp. nov., a methanogen isolated from deep marine sediment at the deformation front area near Taiwan.</title>
        <authorList>
            <person name="Weng C.Y."/>
            <person name="Chen S.C."/>
            <person name="Lai M.C."/>
            <person name="Wu S.Y."/>
            <person name="Lin S."/>
            <person name="Yang T.F."/>
            <person name="Chen P.C."/>
        </authorList>
    </citation>
    <scope>NUCLEOTIDE SEQUENCE [LARGE SCALE GENOMIC DNA]</scope>
    <source>
        <strain evidence="1 2">CYW4</strain>
    </source>
</reference>
<dbReference type="Gene3D" id="3.40.50.1820">
    <property type="entry name" value="alpha/beta hydrolase"/>
    <property type="match status" value="1"/>
</dbReference>
<organism evidence="1 2">
    <name type="scientific">Methanoculleus taiwanensis</name>
    <dbReference type="NCBI Taxonomy" id="1550565"/>
    <lineage>
        <taxon>Archaea</taxon>
        <taxon>Methanobacteriati</taxon>
        <taxon>Methanobacteriota</taxon>
        <taxon>Stenosarchaea group</taxon>
        <taxon>Methanomicrobia</taxon>
        <taxon>Methanomicrobiales</taxon>
        <taxon>Methanomicrobiaceae</taxon>
        <taxon>Methanoculleus</taxon>
    </lineage>
</organism>
<sequence length="108" mass="11768">MENVVIDGITLEYEVTGSGEPALFIHGALIADSFRPLLSEPVLAVLGSESNALWERFGETHRLLLEWFPDVRVFILPGAAHGMQMQNVGGMAGALADFWVRHPVRPGA</sequence>
<gene>
    <name evidence="1" type="ORF">ABH15_00135</name>
</gene>
<evidence type="ECO:0008006" key="3">
    <source>
        <dbReference type="Google" id="ProtNLM"/>
    </source>
</evidence>
<dbReference type="InterPro" id="IPR029058">
    <property type="entry name" value="AB_hydrolase_fold"/>
</dbReference>
<evidence type="ECO:0000313" key="1">
    <source>
        <dbReference type="EMBL" id="RXE56636.1"/>
    </source>
</evidence>